<accession>A0A3D9R199</accession>
<keyword evidence="1" id="KW-0028">Amino-acid biosynthesis</keyword>
<evidence type="ECO:0000313" key="9">
    <source>
        <dbReference type="EMBL" id="REE67037.1"/>
    </source>
</evidence>
<keyword evidence="5 9" id="KW-0418">Kinase</keyword>
<dbReference type="PANTHER" id="PTHR21064">
    <property type="entry name" value="AMINOGLYCOSIDE PHOSPHOTRANSFERASE DOMAIN-CONTAINING PROTEIN-RELATED"/>
    <property type="match status" value="1"/>
</dbReference>
<sequence length="317" mass="37431">MAVKTTFSEYELSQICSNYNLGTYVDSTPFTNGTVQTNLKIQTTAGHYVFRYYENRNENSVLFETNLLSFLKDCNYPCPAPFKNKDGNLAGIHNSKPYVLFEFMEGEHIEEPNEKQVKQLIQKAAELQSLTKNYSPIHKDDRWNYSVEFCRELARHESKRINTINSKNKLAWLEKELLELELPESLPKGICHADFHFSNVLYNNDEFSALLDFDDANYTYLLFDLIGLISNWAWQYGEDNLNILEAKKVISEYSQHRPLYDIEERHLYDVFKLSILIDCVWYFERGDTQDFYEKRKIDFLNLLGREAFYHELFNNKV</sequence>
<dbReference type="CDD" id="cd05153">
    <property type="entry name" value="HomoserineK_II"/>
    <property type="match status" value="1"/>
</dbReference>
<evidence type="ECO:0000256" key="5">
    <source>
        <dbReference type="ARBA" id="ARBA00022777"/>
    </source>
</evidence>
<dbReference type="OrthoDB" id="9800774at2"/>
<dbReference type="AlphaFoldDB" id="A0A3D9R199"/>
<evidence type="ECO:0000256" key="2">
    <source>
        <dbReference type="ARBA" id="ARBA00022679"/>
    </source>
</evidence>
<dbReference type="Gene3D" id="3.90.1200.10">
    <property type="match status" value="1"/>
</dbReference>
<dbReference type="InterPro" id="IPR005280">
    <property type="entry name" value="Homoserine_kinase_II"/>
</dbReference>
<dbReference type="PANTHER" id="PTHR21064:SF6">
    <property type="entry name" value="AMINOGLYCOSIDE PHOSPHOTRANSFERASE DOMAIN-CONTAINING PROTEIN"/>
    <property type="match status" value="1"/>
</dbReference>
<organism evidence="9 10">
    <name type="scientific">Paenibacillus taihuensis</name>
    <dbReference type="NCBI Taxonomy" id="1156355"/>
    <lineage>
        <taxon>Bacteria</taxon>
        <taxon>Bacillati</taxon>
        <taxon>Bacillota</taxon>
        <taxon>Bacilli</taxon>
        <taxon>Bacillales</taxon>
        <taxon>Paenibacillaceae</taxon>
        <taxon>Paenibacillus</taxon>
    </lineage>
</organism>
<dbReference type="InterPro" id="IPR050249">
    <property type="entry name" value="Pseudomonas-type_ThrB"/>
</dbReference>
<reference evidence="9 10" key="1">
    <citation type="submission" date="2018-08" db="EMBL/GenBank/DDBJ databases">
        <title>Genomic Encyclopedia of Type Strains, Phase III (KMG-III): the genomes of soil and plant-associated and newly described type strains.</title>
        <authorList>
            <person name="Whitman W."/>
        </authorList>
    </citation>
    <scope>NUCLEOTIDE SEQUENCE [LARGE SCALE GENOMIC DNA]</scope>
    <source>
        <strain evidence="9 10">CGMCC 1.10966</strain>
    </source>
</reference>
<feature type="domain" description="Aminoglycoside phosphotransferase" evidence="8">
    <location>
        <begin position="28"/>
        <end position="234"/>
    </location>
</feature>
<evidence type="ECO:0000259" key="8">
    <source>
        <dbReference type="Pfam" id="PF01636"/>
    </source>
</evidence>
<dbReference type="GO" id="GO:0009088">
    <property type="term" value="P:threonine biosynthetic process"/>
    <property type="evidence" value="ECO:0007669"/>
    <property type="project" value="UniProtKB-KW"/>
</dbReference>
<dbReference type="Gene3D" id="3.30.200.20">
    <property type="entry name" value="Phosphorylase Kinase, domain 1"/>
    <property type="match status" value="1"/>
</dbReference>
<keyword evidence="3" id="KW-0791">Threonine biosynthesis</keyword>
<keyword evidence="4" id="KW-0547">Nucleotide-binding</keyword>
<dbReference type="GO" id="GO:0005524">
    <property type="term" value="F:ATP binding"/>
    <property type="evidence" value="ECO:0007669"/>
    <property type="project" value="UniProtKB-KW"/>
</dbReference>
<evidence type="ECO:0000256" key="3">
    <source>
        <dbReference type="ARBA" id="ARBA00022697"/>
    </source>
</evidence>
<dbReference type="RefSeq" id="WP_116192055.1">
    <property type="nucleotide sequence ID" value="NZ_QTTN01000045.1"/>
</dbReference>
<evidence type="ECO:0000256" key="6">
    <source>
        <dbReference type="ARBA" id="ARBA00022840"/>
    </source>
</evidence>
<evidence type="ECO:0000256" key="4">
    <source>
        <dbReference type="ARBA" id="ARBA00022741"/>
    </source>
</evidence>
<dbReference type="Pfam" id="PF01636">
    <property type="entry name" value="APH"/>
    <property type="match status" value="1"/>
</dbReference>
<dbReference type="EMBL" id="QTTN01000045">
    <property type="protein sequence ID" value="REE67037.1"/>
    <property type="molecule type" value="Genomic_DNA"/>
</dbReference>
<evidence type="ECO:0000256" key="7">
    <source>
        <dbReference type="ARBA" id="ARBA00038240"/>
    </source>
</evidence>
<comment type="similarity">
    <text evidence="7">Belongs to the pseudomonas-type ThrB family.</text>
</comment>
<dbReference type="InterPro" id="IPR011009">
    <property type="entry name" value="Kinase-like_dom_sf"/>
</dbReference>
<evidence type="ECO:0000313" key="10">
    <source>
        <dbReference type="Proteomes" id="UP000256304"/>
    </source>
</evidence>
<dbReference type="SUPFAM" id="SSF56112">
    <property type="entry name" value="Protein kinase-like (PK-like)"/>
    <property type="match status" value="1"/>
</dbReference>
<evidence type="ECO:0000256" key="1">
    <source>
        <dbReference type="ARBA" id="ARBA00022605"/>
    </source>
</evidence>
<protein>
    <submittedName>
        <fullName evidence="9">Homoserine kinase</fullName>
    </submittedName>
</protein>
<gene>
    <name evidence="9" type="ORF">A8990_14546</name>
</gene>
<dbReference type="InterPro" id="IPR002575">
    <property type="entry name" value="Aminoglycoside_PTrfase"/>
</dbReference>
<keyword evidence="6" id="KW-0067">ATP-binding</keyword>
<comment type="caution">
    <text evidence="9">The sequence shown here is derived from an EMBL/GenBank/DDBJ whole genome shotgun (WGS) entry which is preliminary data.</text>
</comment>
<keyword evidence="10" id="KW-1185">Reference proteome</keyword>
<keyword evidence="2" id="KW-0808">Transferase</keyword>
<dbReference type="GO" id="GO:0004413">
    <property type="term" value="F:homoserine kinase activity"/>
    <property type="evidence" value="ECO:0007669"/>
    <property type="project" value="InterPro"/>
</dbReference>
<name>A0A3D9R199_9BACL</name>
<proteinExistence type="inferred from homology"/>
<dbReference type="Proteomes" id="UP000256304">
    <property type="component" value="Unassembled WGS sequence"/>
</dbReference>